<dbReference type="PANTHER" id="PTHR30399">
    <property type="entry name" value="UNCHARACTERIZED PROTEIN YGJP"/>
    <property type="match status" value="1"/>
</dbReference>
<proteinExistence type="predicted"/>
<evidence type="ECO:0000256" key="3">
    <source>
        <dbReference type="ARBA" id="ARBA00022833"/>
    </source>
</evidence>
<evidence type="ECO:0000256" key="2">
    <source>
        <dbReference type="ARBA" id="ARBA00022771"/>
    </source>
</evidence>
<dbReference type="PROSITE" id="PS51397">
    <property type="entry name" value="WLM"/>
    <property type="match status" value="1"/>
</dbReference>
<dbReference type="EMBL" id="JAGPXD010000004">
    <property type="protein sequence ID" value="KAH7359046.1"/>
    <property type="molecule type" value="Genomic_DNA"/>
</dbReference>
<dbReference type="OrthoDB" id="447842at2759"/>
<keyword evidence="2" id="KW-0863">Zinc-finger</keyword>
<keyword evidence="1" id="KW-0479">Metal-binding</keyword>
<keyword evidence="7" id="KW-1185">Reference proteome</keyword>
<reference evidence="6" key="1">
    <citation type="journal article" date="2021" name="Nat. Commun.">
        <title>Genetic determinants of endophytism in the Arabidopsis root mycobiome.</title>
        <authorList>
            <person name="Mesny F."/>
            <person name="Miyauchi S."/>
            <person name="Thiergart T."/>
            <person name="Pickel B."/>
            <person name="Atanasova L."/>
            <person name="Karlsson M."/>
            <person name="Huettel B."/>
            <person name="Barry K.W."/>
            <person name="Haridas S."/>
            <person name="Chen C."/>
            <person name="Bauer D."/>
            <person name="Andreopoulos W."/>
            <person name="Pangilinan J."/>
            <person name="LaButti K."/>
            <person name="Riley R."/>
            <person name="Lipzen A."/>
            <person name="Clum A."/>
            <person name="Drula E."/>
            <person name="Henrissat B."/>
            <person name="Kohler A."/>
            <person name="Grigoriev I.V."/>
            <person name="Martin F.M."/>
            <person name="Hacquard S."/>
        </authorList>
    </citation>
    <scope>NUCLEOTIDE SEQUENCE</scope>
    <source>
        <strain evidence="6">MPI-CAGE-AT-0016</strain>
    </source>
</reference>
<evidence type="ECO:0000313" key="6">
    <source>
        <dbReference type="EMBL" id="KAH7359046.1"/>
    </source>
</evidence>
<dbReference type="GO" id="GO:0008270">
    <property type="term" value="F:zinc ion binding"/>
    <property type="evidence" value="ECO:0007669"/>
    <property type="project" value="UniProtKB-KW"/>
</dbReference>
<comment type="caution">
    <text evidence="6">The sequence shown here is derived from an EMBL/GenBank/DDBJ whole genome shotgun (WGS) entry which is preliminary data.</text>
</comment>
<feature type="region of interest" description="Disordered" evidence="4">
    <location>
        <begin position="389"/>
        <end position="464"/>
    </location>
</feature>
<gene>
    <name evidence="6" type="ORF">B0T11DRAFT_258880</name>
</gene>
<dbReference type="AlphaFoldDB" id="A0A8K0X2A0"/>
<accession>A0A8K0X2A0</accession>
<name>A0A8K0X2A0_9PEZI</name>
<dbReference type="Proteomes" id="UP000813385">
    <property type="component" value="Unassembled WGS sequence"/>
</dbReference>
<dbReference type="PANTHER" id="PTHR30399:SF1">
    <property type="entry name" value="UTP PYROPHOSPHATASE"/>
    <property type="match status" value="1"/>
</dbReference>
<evidence type="ECO:0000256" key="1">
    <source>
        <dbReference type="ARBA" id="ARBA00022723"/>
    </source>
</evidence>
<dbReference type="InterPro" id="IPR013536">
    <property type="entry name" value="WLM_dom"/>
</dbReference>
<sequence>MTIKANRNVPCSSTKHNSSRTRHGKQELEARRGQRSYRGQDFGPLPSRHQPQHPLHTQAGCHHSAIMPIGIQRLNAKKSHPNDRIVFIKPLPGPSERVALDFLERIAAQCTPIMKEHHLSVMSLEEYEPNPEFVGRNFNAGEVIQLVLKSRSGRWLPFEYVQMVMMHELAHCKQMNHSRTFWAVRNQYAEQMRGLWTKGYTGEGIWGRGTLLETGEFQNNMVQPTEILPEHLCGGTFRSRGRKRKLKPKLSYKEQKERRILKKFGANGVALGADDEVKVKLENGKKTQAKPRVAGSARGRELRAAAALARFEVNKKEDDFVEAKEESEESDYEDDPVDVESKDAIDIDGKKLLDGKGRGLIKVCEDENPDDEDAQNELQELRRVNWRQLPLKPTAEGSGVKREPASSSRTSSGVRPTPKEPIRRTPTIKAEDDDDSVVIVSPDNRRDIQTEAQPRDPSPVVPVDSSSSDTCAVCSFANTPEALTCMVCSNVLDPESMPGAWRCQSSTCKDSKYLNPADYGVCGVCGTSR</sequence>
<dbReference type="Gene3D" id="3.30.2010.10">
    <property type="entry name" value="Metalloproteases ('zincins'), catalytic domain"/>
    <property type="match status" value="1"/>
</dbReference>
<feature type="region of interest" description="Disordered" evidence="4">
    <location>
        <begin position="1"/>
        <end position="56"/>
    </location>
</feature>
<feature type="compositionally biased region" description="Polar residues" evidence="4">
    <location>
        <begin position="405"/>
        <end position="414"/>
    </location>
</feature>
<evidence type="ECO:0000259" key="5">
    <source>
        <dbReference type="PROSITE" id="PS51397"/>
    </source>
</evidence>
<feature type="region of interest" description="Disordered" evidence="4">
    <location>
        <begin position="318"/>
        <end position="347"/>
    </location>
</feature>
<feature type="domain" description="WLM" evidence="5">
    <location>
        <begin position="76"/>
        <end position="312"/>
    </location>
</feature>
<feature type="compositionally biased region" description="Acidic residues" evidence="4">
    <location>
        <begin position="325"/>
        <end position="338"/>
    </location>
</feature>
<keyword evidence="3" id="KW-0862">Zinc</keyword>
<dbReference type="Pfam" id="PF08325">
    <property type="entry name" value="WLM"/>
    <property type="match status" value="1"/>
</dbReference>
<dbReference type="SMART" id="SM00547">
    <property type="entry name" value="ZnF_RBZ"/>
    <property type="match status" value="2"/>
</dbReference>
<evidence type="ECO:0000313" key="7">
    <source>
        <dbReference type="Proteomes" id="UP000813385"/>
    </source>
</evidence>
<protein>
    <submittedName>
        <fullName evidence="6">WLM domain-containing protein</fullName>
    </submittedName>
</protein>
<dbReference type="InterPro" id="IPR053136">
    <property type="entry name" value="UTP_pyrophosphatase-like"/>
</dbReference>
<dbReference type="InterPro" id="IPR001876">
    <property type="entry name" value="Znf_RanBP2"/>
</dbReference>
<organism evidence="6 7">
    <name type="scientific">Plectosphaerella cucumerina</name>
    <dbReference type="NCBI Taxonomy" id="40658"/>
    <lineage>
        <taxon>Eukaryota</taxon>
        <taxon>Fungi</taxon>
        <taxon>Dikarya</taxon>
        <taxon>Ascomycota</taxon>
        <taxon>Pezizomycotina</taxon>
        <taxon>Sordariomycetes</taxon>
        <taxon>Hypocreomycetidae</taxon>
        <taxon>Glomerellales</taxon>
        <taxon>Plectosphaerellaceae</taxon>
        <taxon>Plectosphaerella</taxon>
    </lineage>
</organism>
<evidence type="ECO:0000256" key="4">
    <source>
        <dbReference type="SAM" id="MobiDB-lite"/>
    </source>
</evidence>